<dbReference type="Proteomes" id="UP000095282">
    <property type="component" value="Unplaced"/>
</dbReference>
<reference evidence="3" key="1">
    <citation type="submission" date="2016-11" db="UniProtKB">
        <authorList>
            <consortium name="WormBaseParasite"/>
        </authorList>
    </citation>
    <scope>IDENTIFICATION</scope>
</reference>
<organism evidence="2 3">
    <name type="scientific">Caenorhabditis tropicalis</name>
    <dbReference type="NCBI Taxonomy" id="1561998"/>
    <lineage>
        <taxon>Eukaryota</taxon>
        <taxon>Metazoa</taxon>
        <taxon>Ecdysozoa</taxon>
        <taxon>Nematoda</taxon>
        <taxon>Chromadorea</taxon>
        <taxon>Rhabditida</taxon>
        <taxon>Rhabditina</taxon>
        <taxon>Rhabditomorpha</taxon>
        <taxon>Rhabditoidea</taxon>
        <taxon>Rhabditidae</taxon>
        <taxon>Peloderinae</taxon>
        <taxon>Caenorhabditis</taxon>
    </lineage>
</organism>
<feature type="compositionally biased region" description="Low complexity" evidence="1">
    <location>
        <begin position="7"/>
        <end position="20"/>
    </location>
</feature>
<evidence type="ECO:0000313" key="3">
    <source>
        <dbReference type="WBParaSite" id="Csp11.Scaffold630.g19847.t1"/>
    </source>
</evidence>
<protein>
    <submittedName>
        <fullName evidence="3">DNA-directed RNA polymerase II subunit RPB1-like</fullName>
    </submittedName>
</protein>
<dbReference type="eggNOG" id="ENOG502THEX">
    <property type="taxonomic scope" value="Eukaryota"/>
</dbReference>
<accession>A0A1I7UVT3</accession>
<dbReference type="STRING" id="1561998.A0A1I7UVT3"/>
<feature type="compositionally biased region" description="Basic residues" evidence="1">
    <location>
        <begin position="63"/>
        <end position="74"/>
    </location>
</feature>
<sequence>MKSGPYTSATAVTSTSTSQSNHWMPTSTTTYCEPPTKYQKMSSSTSAPISYSSGSSSSSLKMKTTKTSRKRQSPKHTPLPPLPAISTFFDSGSSSHSSSTNSSYGSYCQFSPEGSYTVYHYPLNLYPFTGEPTTTVSTSTSAMPSPAPMLSTPPMSAYEHKPVYEPLFIQTADYPYNYSAPDPTGGYPSSATINASQLLLRPVPNGHN</sequence>
<name>A0A1I7UVT3_9PELO</name>
<evidence type="ECO:0000313" key="2">
    <source>
        <dbReference type="Proteomes" id="UP000095282"/>
    </source>
</evidence>
<proteinExistence type="predicted"/>
<keyword evidence="2" id="KW-1185">Reference proteome</keyword>
<evidence type="ECO:0000256" key="1">
    <source>
        <dbReference type="SAM" id="MobiDB-lite"/>
    </source>
</evidence>
<feature type="compositionally biased region" description="Low complexity" evidence="1">
    <location>
        <begin position="42"/>
        <end position="62"/>
    </location>
</feature>
<dbReference type="WBParaSite" id="Csp11.Scaffold630.g19847.t1">
    <property type="protein sequence ID" value="Csp11.Scaffold630.g19847.t1"/>
    <property type="gene ID" value="Csp11.Scaffold630.g19847"/>
</dbReference>
<dbReference type="AlphaFoldDB" id="A0A1I7UVT3"/>
<feature type="region of interest" description="Disordered" evidence="1">
    <location>
        <begin position="1"/>
        <end position="86"/>
    </location>
</feature>
<feature type="compositionally biased region" description="Polar residues" evidence="1">
    <location>
        <begin position="21"/>
        <end position="31"/>
    </location>
</feature>